<evidence type="ECO:0000313" key="1">
    <source>
        <dbReference type="EMBL" id="JAH43950.1"/>
    </source>
</evidence>
<reference evidence="1" key="2">
    <citation type="journal article" date="2015" name="Fish Shellfish Immunol.">
        <title>Early steps in the European eel (Anguilla anguilla)-Vibrio vulnificus interaction in the gills: Role of the RtxA13 toxin.</title>
        <authorList>
            <person name="Callol A."/>
            <person name="Pajuelo D."/>
            <person name="Ebbesson L."/>
            <person name="Teles M."/>
            <person name="MacKenzie S."/>
            <person name="Amaro C."/>
        </authorList>
    </citation>
    <scope>NUCLEOTIDE SEQUENCE</scope>
</reference>
<proteinExistence type="predicted"/>
<accession>A0A0E9STI6</accession>
<protein>
    <submittedName>
        <fullName evidence="1">Uncharacterized protein</fullName>
    </submittedName>
</protein>
<dbReference type="EMBL" id="GBXM01064627">
    <property type="protein sequence ID" value="JAH43950.1"/>
    <property type="molecule type" value="Transcribed_RNA"/>
</dbReference>
<name>A0A0E9STI6_ANGAN</name>
<reference evidence="1" key="1">
    <citation type="submission" date="2014-11" db="EMBL/GenBank/DDBJ databases">
        <authorList>
            <person name="Amaro Gonzalez C."/>
        </authorList>
    </citation>
    <scope>NUCLEOTIDE SEQUENCE</scope>
</reference>
<organism evidence="1">
    <name type="scientific">Anguilla anguilla</name>
    <name type="common">European freshwater eel</name>
    <name type="synonym">Muraena anguilla</name>
    <dbReference type="NCBI Taxonomy" id="7936"/>
    <lineage>
        <taxon>Eukaryota</taxon>
        <taxon>Metazoa</taxon>
        <taxon>Chordata</taxon>
        <taxon>Craniata</taxon>
        <taxon>Vertebrata</taxon>
        <taxon>Euteleostomi</taxon>
        <taxon>Actinopterygii</taxon>
        <taxon>Neopterygii</taxon>
        <taxon>Teleostei</taxon>
        <taxon>Anguilliformes</taxon>
        <taxon>Anguillidae</taxon>
        <taxon>Anguilla</taxon>
    </lineage>
</organism>
<sequence>MANLGIWMDFIGGVGNRMKYSLENNLASIRLFRLNLSTYFVCVYWAN</sequence>
<dbReference type="AlphaFoldDB" id="A0A0E9STI6"/>